<dbReference type="Proteomes" id="UP000295680">
    <property type="component" value="Unassembled WGS sequence"/>
</dbReference>
<dbReference type="OrthoDB" id="5194260at2"/>
<feature type="chain" id="PRO_5020438731" description="Small secreted domain DUF320" evidence="2">
    <location>
        <begin position="28"/>
        <end position="177"/>
    </location>
</feature>
<evidence type="ECO:0008006" key="5">
    <source>
        <dbReference type="Google" id="ProtNLM"/>
    </source>
</evidence>
<reference evidence="3 4" key="1">
    <citation type="submission" date="2019-03" db="EMBL/GenBank/DDBJ databases">
        <title>Genomic Encyclopedia of Type Strains, Phase IV (KMG-IV): sequencing the most valuable type-strain genomes for metagenomic binning, comparative biology and taxonomic classification.</title>
        <authorList>
            <person name="Goeker M."/>
        </authorList>
    </citation>
    <scope>NUCLEOTIDE SEQUENCE [LARGE SCALE GENOMIC DNA]</scope>
    <source>
        <strain evidence="3 4">DSM 45934</strain>
    </source>
</reference>
<evidence type="ECO:0000256" key="1">
    <source>
        <dbReference type="SAM" id="MobiDB-lite"/>
    </source>
</evidence>
<keyword evidence="4" id="KW-1185">Reference proteome</keyword>
<gene>
    <name evidence="3" type="ORF">EV192_101234</name>
</gene>
<dbReference type="EMBL" id="SLWS01000001">
    <property type="protein sequence ID" value="TCO64458.1"/>
    <property type="molecule type" value="Genomic_DNA"/>
</dbReference>
<accession>A0A4R2K3V1</accession>
<evidence type="ECO:0000256" key="2">
    <source>
        <dbReference type="SAM" id="SignalP"/>
    </source>
</evidence>
<evidence type="ECO:0000313" key="3">
    <source>
        <dbReference type="EMBL" id="TCO64458.1"/>
    </source>
</evidence>
<sequence length="177" mass="17450">MKLFKKAVVVAALAAAGFAGVAGTAFAGERPDHGHGRSTDGNINQTGVVPVHALNNVNVSPNFGCLANRPLEDLNAQSLVGLVPVAVDVDEALKQPHINVLSNGNVSTNVNDDSCTSNQGSSQAGSNTHGAKGAGDNVNVHKVGDSAGSHNASGNGAGGLIGSTGVLGNGLGLGKTK</sequence>
<evidence type="ECO:0000313" key="4">
    <source>
        <dbReference type="Proteomes" id="UP000295680"/>
    </source>
</evidence>
<feature type="compositionally biased region" description="Polar residues" evidence="1">
    <location>
        <begin position="104"/>
        <end position="129"/>
    </location>
</feature>
<proteinExistence type="predicted"/>
<organism evidence="3 4">
    <name type="scientific">Actinocrispum wychmicini</name>
    <dbReference type="NCBI Taxonomy" id="1213861"/>
    <lineage>
        <taxon>Bacteria</taxon>
        <taxon>Bacillati</taxon>
        <taxon>Actinomycetota</taxon>
        <taxon>Actinomycetes</taxon>
        <taxon>Pseudonocardiales</taxon>
        <taxon>Pseudonocardiaceae</taxon>
        <taxon>Actinocrispum</taxon>
    </lineage>
</organism>
<dbReference type="AlphaFoldDB" id="A0A4R2K3V1"/>
<feature type="signal peptide" evidence="2">
    <location>
        <begin position="1"/>
        <end position="27"/>
    </location>
</feature>
<keyword evidence="2" id="KW-0732">Signal</keyword>
<name>A0A4R2K3V1_9PSEU</name>
<protein>
    <recommendedName>
        <fullName evidence="5">Small secreted domain DUF320</fullName>
    </recommendedName>
</protein>
<feature type="region of interest" description="Disordered" evidence="1">
    <location>
        <begin position="104"/>
        <end position="151"/>
    </location>
</feature>
<comment type="caution">
    <text evidence="3">The sequence shown here is derived from an EMBL/GenBank/DDBJ whole genome shotgun (WGS) entry which is preliminary data.</text>
</comment>